<evidence type="ECO:0000313" key="2">
    <source>
        <dbReference type="Proteomes" id="UP001159363"/>
    </source>
</evidence>
<keyword evidence="2" id="KW-1185">Reference proteome</keyword>
<reference evidence="1 2" key="1">
    <citation type="submission" date="2023-02" db="EMBL/GenBank/DDBJ databases">
        <title>LHISI_Scaffold_Assembly.</title>
        <authorList>
            <person name="Stuart O.P."/>
            <person name="Cleave R."/>
            <person name="Magrath M.J.L."/>
            <person name="Mikheyev A.S."/>
        </authorList>
    </citation>
    <scope>NUCLEOTIDE SEQUENCE [LARGE SCALE GENOMIC DNA]</scope>
    <source>
        <strain evidence="1">Daus_M_001</strain>
        <tissue evidence="1">Leg muscle</tissue>
    </source>
</reference>
<dbReference type="Proteomes" id="UP001159363">
    <property type="component" value="Chromosome X"/>
</dbReference>
<accession>A0ABQ9HQJ8</accession>
<gene>
    <name evidence="1" type="ORF">PR048_012718</name>
</gene>
<dbReference type="EMBL" id="JARBHB010000004">
    <property type="protein sequence ID" value="KAJ8886507.1"/>
    <property type="molecule type" value="Genomic_DNA"/>
</dbReference>
<sequence length="141" mass="15697">MIDSIHFWKGTQNLVSDSLARAQNIFLQFLLGIMNENDLRSKPQYIFNVDETVNSADYQPCYVVTTKGSKVVHKVTSGEKGETISFIACCSAVGQFLPQTLILKGTNNNQDHLECLSSGSKICMNPKSAYANAELLLNWFK</sequence>
<protein>
    <recommendedName>
        <fullName evidence="3">DDE-1 domain-containing protein</fullName>
    </recommendedName>
</protein>
<organism evidence="1 2">
    <name type="scientific">Dryococelus australis</name>
    <dbReference type="NCBI Taxonomy" id="614101"/>
    <lineage>
        <taxon>Eukaryota</taxon>
        <taxon>Metazoa</taxon>
        <taxon>Ecdysozoa</taxon>
        <taxon>Arthropoda</taxon>
        <taxon>Hexapoda</taxon>
        <taxon>Insecta</taxon>
        <taxon>Pterygota</taxon>
        <taxon>Neoptera</taxon>
        <taxon>Polyneoptera</taxon>
        <taxon>Phasmatodea</taxon>
        <taxon>Verophasmatodea</taxon>
        <taxon>Anareolatae</taxon>
        <taxon>Phasmatidae</taxon>
        <taxon>Eurycanthinae</taxon>
        <taxon>Dryococelus</taxon>
    </lineage>
</organism>
<evidence type="ECO:0000313" key="1">
    <source>
        <dbReference type="EMBL" id="KAJ8886507.1"/>
    </source>
</evidence>
<comment type="caution">
    <text evidence="1">The sequence shown here is derived from an EMBL/GenBank/DDBJ whole genome shotgun (WGS) entry which is preliminary data.</text>
</comment>
<evidence type="ECO:0008006" key="3">
    <source>
        <dbReference type="Google" id="ProtNLM"/>
    </source>
</evidence>
<proteinExistence type="predicted"/>
<name>A0ABQ9HQJ8_9NEOP</name>